<proteinExistence type="predicted"/>
<gene>
    <name evidence="2" type="ORF">ALC53_09997</name>
</gene>
<feature type="region of interest" description="Disordered" evidence="1">
    <location>
        <begin position="1"/>
        <end position="36"/>
    </location>
</feature>
<protein>
    <submittedName>
        <fullName evidence="2">Uncharacterized protein</fullName>
    </submittedName>
</protein>
<dbReference type="EMBL" id="KQ976598">
    <property type="protein sequence ID" value="KYM79558.1"/>
    <property type="molecule type" value="Genomic_DNA"/>
</dbReference>
<feature type="compositionally biased region" description="Basic and acidic residues" evidence="1">
    <location>
        <begin position="66"/>
        <end position="88"/>
    </location>
</feature>
<feature type="compositionally biased region" description="Basic and acidic residues" evidence="1">
    <location>
        <begin position="22"/>
        <end position="36"/>
    </location>
</feature>
<evidence type="ECO:0000313" key="3">
    <source>
        <dbReference type="Proteomes" id="UP000078540"/>
    </source>
</evidence>
<name>A0A195B4X9_9HYME</name>
<evidence type="ECO:0000256" key="1">
    <source>
        <dbReference type="SAM" id="MobiDB-lite"/>
    </source>
</evidence>
<feature type="compositionally biased region" description="Basic residues" evidence="1">
    <location>
        <begin position="56"/>
        <end position="65"/>
    </location>
</feature>
<organism evidence="2 3">
    <name type="scientific">Atta colombica</name>
    <dbReference type="NCBI Taxonomy" id="520822"/>
    <lineage>
        <taxon>Eukaryota</taxon>
        <taxon>Metazoa</taxon>
        <taxon>Ecdysozoa</taxon>
        <taxon>Arthropoda</taxon>
        <taxon>Hexapoda</taxon>
        <taxon>Insecta</taxon>
        <taxon>Pterygota</taxon>
        <taxon>Neoptera</taxon>
        <taxon>Endopterygota</taxon>
        <taxon>Hymenoptera</taxon>
        <taxon>Apocrita</taxon>
        <taxon>Aculeata</taxon>
        <taxon>Formicoidea</taxon>
        <taxon>Formicidae</taxon>
        <taxon>Myrmicinae</taxon>
        <taxon>Atta</taxon>
    </lineage>
</organism>
<sequence length="88" mass="10626">MFYPLNNPRTYSERRRRTGTGRKREIFEEKAAASEDEYFRKETARQLKELKEKQRQIKKAKKNKKNDKAAEKEKQKKPAQADKKPDRK</sequence>
<reference evidence="2 3" key="1">
    <citation type="submission" date="2015-09" db="EMBL/GenBank/DDBJ databases">
        <title>Atta colombica WGS genome.</title>
        <authorList>
            <person name="Nygaard S."/>
            <person name="Hu H."/>
            <person name="Boomsma J."/>
            <person name="Zhang G."/>
        </authorList>
    </citation>
    <scope>NUCLEOTIDE SEQUENCE [LARGE SCALE GENOMIC DNA]</scope>
    <source>
        <strain evidence="2">Treedump-2</strain>
        <tissue evidence="2">Whole body</tissue>
    </source>
</reference>
<dbReference type="Proteomes" id="UP000078540">
    <property type="component" value="Unassembled WGS sequence"/>
</dbReference>
<evidence type="ECO:0000313" key="2">
    <source>
        <dbReference type="EMBL" id="KYM79558.1"/>
    </source>
</evidence>
<dbReference type="AlphaFoldDB" id="A0A195B4X9"/>
<feature type="region of interest" description="Disordered" evidence="1">
    <location>
        <begin position="51"/>
        <end position="88"/>
    </location>
</feature>
<keyword evidence="3" id="KW-1185">Reference proteome</keyword>
<accession>A0A195B4X9</accession>